<evidence type="ECO:0000313" key="1">
    <source>
        <dbReference type="EMBL" id="GAA5529792.1"/>
    </source>
</evidence>
<dbReference type="EMBL" id="BAABRU010000013">
    <property type="protein sequence ID" value="GAA5529792.1"/>
    <property type="molecule type" value="Genomic_DNA"/>
</dbReference>
<proteinExistence type="predicted"/>
<dbReference type="GO" id="GO:0016787">
    <property type="term" value="F:hydrolase activity"/>
    <property type="evidence" value="ECO:0007669"/>
    <property type="project" value="UniProtKB-KW"/>
</dbReference>
<dbReference type="InterPro" id="IPR036705">
    <property type="entry name" value="Ribosyl_crysJ1_sf"/>
</dbReference>
<dbReference type="PANTHER" id="PTHR16222:SF12">
    <property type="entry name" value="ADP-RIBOSYLGLYCOHYDROLASE-RELATED"/>
    <property type="match status" value="1"/>
</dbReference>
<accession>A0ABP9X301</accession>
<name>A0ABP9X301_9CHLR</name>
<dbReference type="Gene3D" id="1.10.4080.10">
    <property type="entry name" value="ADP-ribosylation/Crystallin J1"/>
    <property type="match status" value="1"/>
</dbReference>
<gene>
    <name evidence="1" type="primary">tri1_2</name>
    <name evidence="1" type="ORF">Hgul01_03606</name>
</gene>
<reference evidence="1 2" key="1">
    <citation type="submission" date="2024-02" db="EMBL/GenBank/DDBJ databases">
        <title>Herpetosiphon gulosus NBRC 112829.</title>
        <authorList>
            <person name="Ichikawa N."/>
            <person name="Katano-Makiyama Y."/>
            <person name="Hidaka K."/>
        </authorList>
    </citation>
    <scope>NUCLEOTIDE SEQUENCE [LARGE SCALE GENOMIC DNA]</scope>
    <source>
        <strain evidence="1 2">NBRC 112829</strain>
    </source>
</reference>
<dbReference type="RefSeq" id="WP_345723387.1">
    <property type="nucleotide sequence ID" value="NZ_BAABRU010000013.1"/>
</dbReference>
<dbReference type="Pfam" id="PF03747">
    <property type="entry name" value="ADP_ribosyl_GH"/>
    <property type="match status" value="1"/>
</dbReference>
<dbReference type="PANTHER" id="PTHR16222">
    <property type="entry name" value="ADP-RIBOSYLGLYCOHYDROLASE"/>
    <property type="match status" value="1"/>
</dbReference>
<evidence type="ECO:0000313" key="2">
    <source>
        <dbReference type="Proteomes" id="UP001428290"/>
    </source>
</evidence>
<comment type="caution">
    <text evidence="1">The sequence shown here is derived from an EMBL/GenBank/DDBJ whole genome shotgun (WGS) entry which is preliminary data.</text>
</comment>
<dbReference type="InterPro" id="IPR050792">
    <property type="entry name" value="ADP-ribosylglycohydrolase"/>
</dbReference>
<dbReference type="InterPro" id="IPR005502">
    <property type="entry name" value="Ribosyl_crysJ1"/>
</dbReference>
<sequence length="305" mass="32891">MLERYRGCLLGLAVGDAVGTTVEFSPPGSFKPLTDMVGGGPFNLPLGAWTDDTSMALCLAASLIERQGFDAADQMQRYCRWRDYGYMSSTGSCFDCGITVGNALSTFQRTGNPYSGSTDPATAGNGSLMRLAPVVLAYANQPEQAMQLAVDSSRTTHGAAAAVDACRYFAGLLIGALNGVDKATLLAPRYSPIANYWQQQPLQTDIDEIAAGSFWQRQPPEIQGTGYVVRSLEAALWAFAKSNSFREGCLMAANLGHDADTTAAIYGQIAGAYYGEAEIPAEWREPIVSHDLIVEFAERLYRLNY</sequence>
<keyword evidence="1" id="KW-0378">Hydrolase</keyword>
<dbReference type="Proteomes" id="UP001428290">
    <property type="component" value="Unassembled WGS sequence"/>
</dbReference>
<keyword evidence="2" id="KW-1185">Reference proteome</keyword>
<organism evidence="1 2">
    <name type="scientific">Herpetosiphon gulosus</name>
    <dbReference type="NCBI Taxonomy" id="1973496"/>
    <lineage>
        <taxon>Bacteria</taxon>
        <taxon>Bacillati</taxon>
        <taxon>Chloroflexota</taxon>
        <taxon>Chloroflexia</taxon>
        <taxon>Herpetosiphonales</taxon>
        <taxon>Herpetosiphonaceae</taxon>
        <taxon>Herpetosiphon</taxon>
    </lineage>
</organism>
<protein>
    <submittedName>
        <fullName evidence="1">ADP-ribosylarginine hydrolase Tri1</fullName>
    </submittedName>
</protein>
<dbReference type="SUPFAM" id="SSF101478">
    <property type="entry name" value="ADP-ribosylglycohydrolase"/>
    <property type="match status" value="1"/>
</dbReference>